<dbReference type="Proteomes" id="UP001066276">
    <property type="component" value="Chromosome 8"/>
</dbReference>
<evidence type="ECO:0000313" key="2">
    <source>
        <dbReference type="EMBL" id="KAJ1118316.1"/>
    </source>
</evidence>
<reference evidence="2" key="1">
    <citation type="journal article" date="2022" name="bioRxiv">
        <title>Sequencing and chromosome-scale assembly of the giantPleurodeles waltlgenome.</title>
        <authorList>
            <person name="Brown T."/>
            <person name="Elewa A."/>
            <person name="Iarovenko S."/>
            <person name="Subramanian E."/>
            <person name="Araus A.J."/>
            <person name="Petzold A."/>
            <person name="Susuki M."/>
            <person name="Suzuki K.-i.T."/>
            <person name="Hayashi T."/>
            <person name="Toyoda A."/>
            <person name="Oliveira C."/>
            <person name="Osipova E."/>
            <person name="Leigh N.D."/>
            <person name="Simon A."/>
            <person name="Yun M.H."/>
        </authorList>
    </citation>
    <scope>NUCLEOTIDE SEQUENCE</scope>
    <source>
        <strain evidence="2">20211129_DDA</strain>
        <tissue evidence="2">Liver</tissue>
    </source>
</reference>
<dbReference type="AlphaFoldDB" id="A0AAV7NS53"/>
<feature type="region of interest" description="Disordered" evidence="1">
    <location>
        <begin position="90"/>
        <end position="126"/>
    </location>
</feature>
<dbReference type="EMBL" id="JANPWB010000012">
    <property type="protein sequence ID" value="KAJ1118316.1"/>
    <property type="molecule type" value="Genomic_DNA"/>
</dbReference>
<keyword evidence="3" id="KW-1185">Reference proteome</keyword>
<proteinExistence type="predicted"/>
<evidence type="ECO:0000256" key="1">
    <source>
        <dbReference type="SAM" id="MobiDB-lite"/>
    </source>
</evidence>
<name>A0AAV7NS53_PLEWA</name>
<accession>A0AAV7NS53</accession>
<evidence type="ECO:0000313" key="3">
    <source>
        <dbReference type="Proteomes" id="UP001066276"/>
    </source>
</evidence>
<gene>
    <name evidence="2" type="ORF">NDU88_006510</name>
</gene>
<sequence length="126" mass="13398">MSPLRLRQQHPRRRSLGNFRPAPWIRRVGPRLDDLACGSGGPLGQENWSQATKPEAWPTRGGGGSGRASPACCAAEKMATDGPAAWCVEGPRGSNRADPSLCSLGGDQAPAARRNKRTVRSPGPPY</sequence>
<organism evidence="2 3">
    <name type="scientific">Pleurodeles waltl</name>
    <name type="common">Iberian ribbed newt</name>
    <dbReference type="NCBI Taxonomy" id="8319"/>
    <lineage>
        <taxon>Eukaryota</taxon>
        <taxon>Metazoa</taxon>
        <taxon>Chordata</taxon>
        <taxon>Craniata</taxon>
        <taxon>Vertebrata</taxon>
        <taxon>Euteleostomi</taxon>
        <taxon>Amphibia</taxon>
        <taxon>Batrachia</taxon>
        <taxon>Caudata</taxon>
        <taxon>Salamandroidea</taxon>
        <taxon>Salamandridae</taxon>
        <taxon>Pleurodelinae</taxon>
        <taxon>Pleurodeles</taxon>
    </lineage>
</organism>
<comment type="caution">
    <text evidence="2">The sequence shown here is derived from an EMBL/GenBank/DDBJ whole genome shotgun (WGS) entry which is preliminary data.</text>
</comment>
<protein>
    <submittedName>
        <fullName evidence="2">Uncharacterized protein</fullName>
    </submittedName>
</protein>
<feature type="region of interest" description="Disordered" evidence="1">
    <location>
        <begin position="36"/>
        <end position="70"/>
    </location>
</feature>
<feature type="region of interest" description="Disordered" evidence="1">
    <location>
        <begin position="1"/>
        <end position="20"/>
    </location>
</feature>